<feature type="region of interest" description="Disordered" evidence="1">
    <location>
        <begin position="679"/>
        <end position="707"/>
    </location>
</feature>
<dbReference type="SUPFAM" id="SSF55874">
    <property type="entry name" value="ATPase domain of HSP90 chaperone/DNA topoisomerase II/histidine kinase"/>
    <property type="match status" value="1"/>
</dbReference>
<evidence type="ECO:0008006" key="4">
    <source>
        <dbReference type="Google" id="ProtNLM"/>
    </source>
</evidence>
<evidence type="ECO:0000313" key="3">
    <source>
        <dbReference type="Proteomes" id="UP001597183"/>
    </source>
</evidence>
<evidence type="ECO:0000313" key="2">
    <source>
        <dbReference type="EMBL" id="MFD1364626.1"/>
    </source>
</evidence>
<feature type="region of interest" description="Disordered" evidence="1">
    <location>
        <begin position="497"/>
        <end position="516"/>
    </location>
</feature>
<evidence type="ECO:0000256" key="1">
    <source>
        <dbReference type="SAM" id="MobiDB-lite"/>
    </source>
</evidence>
<protein>
    <recommendedName>
        <fullName evidence="4">ATP-binding protein</fullName>
    </recommendedName>
</protein>
<reference evidence="3" key="1">
    <citation type="journal article" date="2019" name="Int. J. Syst. Evol. Microbiol.">
        <title>The Global Catalogue of Microorganisms (GCM) 10K type strain sequencing project: providing services to taxonomists for standard genome sequencing and annotation.</title>
        <authorList>
            <consortium name="The Broad Institute Genomics Platform"/>
            <consortium name="The Broad Institute Genome Sequencing Center for Infectious Disease"/>
            <person name="Wu L."/>
            <person name="Ma J."/>
        </authorList>
    </citation>
    <scope>NUCLEOTIDE SEQUENCE [LARGE SCALE GENOMIC DNA]</scope>
    <source>
        <strain evidence="3">CCM 7526</strain>
    </source>
</reference>
<feature type="compositionally biased region" description="Polar residues" evidence="1">
    <location>
        <begin position="16"/>
        <end position="25"/>
    </location>
</feature>
<gene>
    <name evidence="2" type="ORF">ACFQ5G_04615</name>
</gene>
<dbReference type="RefSeq" id="WP_317791537.1">
    <property type="nucleotide sequence ID" value="NZ_AP028461.1"/>
</dbReference>
<keyword evidence="3" id="KW-1185">Reference proteome</keyword>
<proteinExistence type="predicted"/>
<name>A0ABW4A2A0_9ACTN</name>
<dbReference type="InterPro" id="IPR036890">
    <property type="entry name" value="HATPase_C_sf"/>
</dbReference>
<comment type="caution">
    <text evidence="2">The sequence shown here is derived from an EMBL/GenBank/DDBJ whole genome shotgun (WGS) entry which is preliminary data.</text>
</comment>
<feature type="region of interest" description="Disordered" evidence="1">
    <location>
        <begin position="1"/>
        <end position="25"/>
    </location>
</feature>
<dbReference type="Proteomes" id="UP001597183">
    <property type="component" value="Unassembled WGS sequence"/>
</dbReference>
<dbReference type="EMBL" id="JBHTMK010000005">
    <property type="protein sequence ID" value="MFD1364626.1"/>
    <property type="molecule type" value="Genomic_DNA"/>
</dbReference>
<organism evidence="2 3">
    <name type="scientific">Actinoplanes sichuanensis</name>
    <dbReference type="NCBI Taxonomy" id="512349"/>
    <lineage>
        <taxon>Bacteria</taxon>
        <taxon>Bacillati</taxon>
        <taxon>Actinomycetota</taxon>
        <taxon>Actinomycetes</taxon>
        <taxon>Micromonosporales</taxon>
        <taxon>Micromonosporaceae</taxon>
        <taxon>Actinoplanes</taxon>
    </lineage>
</organism>
<sequence>MDNSTATAVTGDRPHTTSSADGSTVSTLTYPISPDYVRSWTPVRALCELISNAFDEDPDARVSWADGVLIIADDGPGIPEEGLVLGHSTKTAGQIGQFGEGKKLAALVLARSPQIGEVRCETVGYGFTPSVQRHRLLDGLVPSLSQQGAELLVYHLYRTGRVKGTVFTVECARELAEEARSRFRALNEPGYRPPAAPGQCVLDGEPGRVWIGGVLVNVQPDLLASYDLPLDAKGMQNRDRTVVDAGALRTAVRTMLATSQDEQIIGRFAQHVLAGGKLAEPEQFFGDVHQPYPRAAWRRWARTHLPENTYYTTTGNEQAALSLIDNGYTEITANGLSSYLQRSLMDLLGVEVAKTQQTRHYERARNKTTWVPDRELTAAERATLTAGRDLVRQAIGPFALDRVRVYSASEKSPCADGFYTPSTGDTAIHRDVLADRHRTLLVLIHEAAHRVAHRGGGPWLPTADYQDRTRGFEYRLSDFAALLLGYLADNTPLPAAVDEPARTGRQPRLAPADDPAVPGVRRELAHLLADRLPGALADGGFRDAQDLVASTGVHPDYWRTLTHPKVAGHRQQRGGRAWDYDKNALLATAAGLHPPVVWLGYHLCEGPLHGRPRAKWGQPGRWAKKMRDAMEQACIDLEKLGEPYAQHIPALRDLAEGRTPTVMDDDSWHAPARSLIAAERRRLGLDSPPPSDANGAGPAVAEADDHG</sequence>
<accession>A0ABW4A2A0</accession>